<gene>
    <name evidence="2" type="ORF">ACFOZ4_29190</name>
</gene>
<evidence type="ECO:0000313" key="2">
    <source>
        <dbReference type="EMBL" id="MFC4134703.1"/>
    </source>
</evidence>
<protein>
    <submittedName>
        <fullName evidence="2">SDR family oxidoreductase</fullName>
        <ecNumber evidence="2">1.6.5.2</ecNumber>
    </submittedName>
</protein>
<dbReference type="GO" id="GO:0003955">
    <property type="term" value="F:NAD(P)H dehydrogenase (quinone) activity"/>
    <property type="evidence" value="ECO:0007669"/>
    <property type="project" value="UniProtKB-EC"/>
</dbReference>
<evidence type="ECO:0000313" key="3">
    <source>
        <dbReference type="Proteomes" id="UP001595816"/>
    </source>
</evidence>
<dbReference type="SUPFAM" id="SSF51735">
    <property type="entry name" value="NAD(P)-binding Rossmann-fold domains"/>
    <property type="match status" value="1"/>
</dbReference>
<keyword evidence="3" id="KW-1185">Reference proteome</keyword>
<name>A0ABV8LWI6_9ACTN</name>
<comment type="caution">
    <text evidence="2">The sequence shown here is derived from an EMBL/GenBank/DDBJ whole genome shotgun (WGS) entry which is preliminary data.</text>
</comment>
<feature type="domain" description="NAD(P)-binding" evidence="1">
    <location>
        <begin position="6"/>
        <end position="185"/>
    </location>
</feature>
<dbReference type="InterPro" id="IPR052718">
    <property type="entry name" value="NmrA-type_oxidoreductase"/>
</dbReference>
<proteinExistence type="predicted"/>
<dbReference type="EC" id="1.6.5.2" evidence="2"/>
<dbReference type="InterPro" id="IPR016040">
    <property type="entry name" value="NAD(P)-bd_dom"/>
</dbReference>
<dbReference type="CDD" id="cd05269">
    <property type="entry name" value="TMR_SDR_a"/>
    <property type="match status" value="1"/>
</dbReference>
<dbReference type="Gene3D" id="3.40.50.720">
    <property type="entry name" value="NAD(P)-binding Rossmann-like Domain"/>
    <property type="match status" value="1"/>
</dbReference>
<dbReference type="Proteomes" id="UP001595816">
    <property type="component" value="Unassembled WGS sequence"/>
</dbReference>
<dbReference type="PANTHER" id="PTHR47129">
    <property type="entry name" value="QUINONE OXIDOREDUCTASE 2"/>
    <property type="match status" value="1"/>
</dbReference>
<dbReference type="Gene3D" id="3.90.25.10">
    <property type="entry name" value="UDP-galactose 4-epimerase, domain 1"/>
    <property type="match status" value="1"/>
</dbReference>
<dbReference type="Pfam" id="PF13460">
    <property type="entry name" value="NAD_binding_10"/>
    <property type="match status" value="1"/>
</dbReference>
<sequence length="283" mass="28461">MIVVTGATGQLGRLVVADLLARGVPAGQIVAAVRTPEKAADLAAQGVEVRRADYDDPQSLKDAFAGAQKVLLISASVVGQRVPQHKNAIDAAVAVGVPFLAYTSILNADTTGVALATEHKETEAHLAASGLAYALLRNGWYTENYTGSAAAAIAAGTVLGSTGTGRVGAVPRADYAAAAAAVLTTDGHAGKVYELAADEPFTMAEYAAELAAVSGQPVAYADLAADAYAEALTGFGLDAGYAAALADADLGIARGELVSDSGDLARLLGRPTTPLADAVRSAL</sequence>
<dbReference type="EMBL" id="JBHSAY010000015">
    <property type="protein sequence ID" value="MFC4134703.1"/>
    <property type="molecule type" value="Genomic_DNA"/>
</dbReference>
<dbReference type="InterPro" id="IPR036291">
    <property type="entry name" value="NAD(P)-bd_dom_sf"/>
</dbReference>
<accession>A0ABV8LWI6</accession>
<organism evidence="2 3">
    <name type="scientific">Hamadaea flava</name>
    <dbReference type="NCBI Taxonomy" id="1742688"/>
    <lineage>
        <taxon>Bacteria</taxon>
        <taxon>Bacillati</taxon>
        <taxon>Actinomycetota</taxon>
        <taxon>Actinomycetes</taxon>
        <taxon>Micromonosporales</taxon>
        <taxon>Micromonosporaceae</taxon>
        <taxon>Hamadaea</taxon>
    </lineage>
</organism>
<evidence type="ECO:0000259" key="1">
    <source>
        <dbReference type="Pfam" id="PF13460"/>
    </source>
</evidence>
<reference evidence="3" key="1">
    <citation type="journal article" date="2019" name="Int. J. Syst. Evol. Microbiol.">
        <title>The Global Catalogue of Microorganisms (GCM) 10K type strain sequencing project: providing services to taxonomists for standard genome sequencing and annotation.</title>
        <authorList>
            <consortium name="The Broad Institute Genomics Platform"/>
            <consortium name="The Broad Institute Genome Sequencing Center for Infectious Disease"/>
            <person name="Wu L."/>
            <person name="Ma J."/>
        </authorList>
    </citation>
    <scope>NUCLEOTIDE SEQUENCE [LARGE SCALE GENOMIC DNA]</scope>
    <source>
        <strain evidence="3">CGMCC 4.7289</strain>
    </source>
</reference>
<keyword evidence="2" id="KW-0560">Oxidoreductase</keyword>
<dbReference type="RefSeq" id="WP_253761153.1">
    <property type="nucleotide sequence ID" value="NZ_JAMZDZ010000001.1"/>
</dbReference>
<dbReference type="PANTHER" id="PTHR47129:SF1">
    <property type="entry name" value="NMRA-LIKE DOMAIN-CONTAINING PROTEIN"/>
    <property type="match status" value="1"/>
</dbReference>